<dbReference type="AlphaFoldDB" id="A0A4P6YW35"/>
<gene>
    <name evidence="2" type="ORF">EQG49_11265</name>
</gene>
<name>A0A4P6YW35_9LACO</name>
<reference evidence="3" key="1">
    <citation type="submission" date="2019-03" db="EMBL/GenBank/DDBJ databases">
        <title>Weissella sp. 26KH-42 Genome sequencing.</title>
        <authorList>
            <person name="Heo J."/>
            <person name="Kim S.-J."/>
            <person name="Kim J.-S."/>
            <person name="Hong S.-B."/>
            <person name="Kwon S.-W."/>
        </authorList>
    </citation>
    <scope>NUCLEOTIDE SEQUENCE [LARGE SCALE GENOMIC DNA]</scope>
    <source>
        <strain evidence="3">26KH-42</strain>
    </source>
</reference>
<dbReference type="RefSeq" id="WP_133364063.1">
    <property type="nucleotide sequence ID" value="NZ_CP037940.1"/>
</dbReference>
<dbReference type="EMBL" id="CP037940">
    <property type="protein sequence ID" value="QBO36986.1"/>
    <property type="molecule type" value="Genomic_DNA"/>
</dbReference>
<dbReference type="KEGG" id="wei:EQG49_11265"/>
<evidence type="ECO:0000313" key="2">
    <source>
        <dbReference type="EMBL" id="QBO36986.1"/>
    </source>
</evidence>
<keyword evidence="1" id="KW-0472">Membrane</keyword>
<evidence type="ECO:0000313" key="3">
    <source>
        <dbReference type="Proteomes" id="UP000292886"/>
    </source>
</evidence>
<keyword evidence="1" id="KW-1133">Transmembrane helix</keyword>
<keyword evidence="3" id="KW-1185">Reference proteome</keyword>
<dbReference type="Proteomes" id="UP000292886">
    <property type="component" value="Chromosome"/>
</dbReference>
<evidence type="ECO:0000256" key="1">
    <source>
        <dbReference type="SAM" id="Phobius"/>
    </source>
</evidence>
<accession>A0A4P6YW35</accession>
<feature type="transmembrane region" description="Helical" evidence="1">
    <location>
        <begin position="12"/>
        <end position="30"/>
    </location>
</feature>
<organism evidence="2 3">
    <name type="scientific">Periweissella cryptocerci</name>
    <dbReference type="NCBI Taxonomy" id="2506420"/>
    <lineage>
        <taxon>Bacteria</taxon>
        <taxon>Bacillati</taxon>
        <taxon>Bacillota</taxon>
        <taxon>Bacilli</taxon>
        <taxon>Lactobacillales</taxon>
        <taxon>Lactobacillaceae</taxon>
        <taxon>Periweissella</taxon>
    </lineage>
</organism>
<proteinExistence type="predicted"/>
<sequence length="99" mass="11597">MHDIGGFTWGEIGAVIGVILSFWGVGAKLIDRFKSKISDPLSIDIKDVRHQLAELQTDFKEDSVKRRRNDKLIFDELDNHEKRIIQNEKEIEFMKERNK</sequence>
<protein>
    <submittedName>
        <fullName evidence="2">Uncharacterized protein</fullName>
    </submittedName>
</protein>
<keyword evidence="1" id="KW-0812">Transmembrane</keyword>